<evidence type="ECO:0000313" key="1">
    <source>
        <dbReference type="EMBL" id="WBL79427.1"/>
    </source>
</evidence>
<protein>
    <submittedName>
        <fullName evidence="1">Uncharacterized protein</fullName>
    </submittedName>
</protein>
<organism evidence="1 2">
    <name type="scientific">Bradyrhizobium xenonodulans</name>
    <dbReference type="NCBI Taxonomy" id="2736875"/>
    <lineage>
        <taxon>Bacteria</taxon>
        <taxon>Pseudomonadati</taxon>
        <taxon>Pseudomonadota</taxon>
        <taxon>Alphaproteobacteria</taxon>
        <taxon>Hyphomicrobiales</taxon>
        <taxon>Nitrobacteraceae</taxon>
        <taxon>Bradyrhizobium</taxon>
    </lineage>
</organism>
<proteinExistence type="predicted"/>
<evidence type="ECO:0000313" key="2">
    <source>
        <dbReference type="Proteomes" id="UP001179614"/>
    </source>
</evidence>
<name>A0ABY7MS29_9BRAD</name>
<gene>
    <name evidence="1" type="ORF">I3J27_03095</name>
</gene>
<accession>A0ABY7MS29</accession>
<dbReference type="RefSeq" id="WP_270165077.1">
    <property type="nucleotide sequence ID" value="NZ_CP089391.1"/>
</dbReference>
<keyword evidence="2" id="KW-1185">Reference proteome</keyword>
<reference evidence="1" key="1">
    <citation type="submission" date="2021-12" db="EMBL/GenBank/DDBJ databases">
        <title>Bradyrhizobium xenonodulans sp. nov.</title>
        <authorList>
            <person name="Claassens R."/>
            <person name="Venter S.N."/>
            <person name="Beukes C.W."/>
            <person name="Stepkowski T."/>
            <person name="Steenkamp E.T."/>
        </authorList>
    </citation>
    <scope>NUCLEOTIDE SEQUENCE</scope>
    <source>
        <strain evidence="1">14AB</strain>
    </source>
</reference>
<sequence length="89" mass="9721">MEKTSLIAPCSDGGLIIGIAAIMPHAREASKLQVRDAGMISPHVFRKAEWWSAATCFYAVIASAAKQSRILPRRQSGLLRRFAPRNDGV</sequence>
<dbReference type="EMBL" id="CP089391">
    <property type="protein sequence ID" value="WBL79427.1"/>
    <property type="molecule type" value="Genomic_DNA"/>
</dbReference>
<dbReference type="Proteomes" id="UP001179614">
    <property type="component" value="Chromosome"/>
</dbReference>